<protein>
    <submittedName>
        <fullName evidence="1">Uncharacterized protein</fullName>
    </submittedName>
</protein>
<dbReference type="AlphaFoldDB" id="A0A0J9TSP3"/>
<evidence type="ECO:0000313" key="2">
    <source>
        <dbReference type="Proteomes" id="UP000053239"/>
    </source>
</evidence>
<reference evidence="1 2" key="1">
    <citation type="submission" date="2011-09" db="EMBL/GenBank/DDBJ databases">
        <title>The Genome Sequence of Plasmodium vivax North Korean.</title>
        <authorList>
            <consortium name="The Broad Institute Genome Sequencing Platform"/>
            <consortium name="The Broad Institute Genome Sequencing Center for Infectious Disease"/>
            <person name="Neafsey D."/>
            <person name="Carlton J."/>
            <person name="Barnwell J."/>
            <person name="Collins W."/>
            <person name="Escalante A."/>
            <person name="Mullikin J."/>
            <person name="Saul A."/>
            <person name="Guigo R."/>
            <person name="Camara F."/>
            <person name="Young S.K."/>
            <person name="Zeng Q."/>
            <person name="Gargeya S."/>
            <person name="Fitzgerald M."/>
            <person name="Haas B."/>
            <person name="Abouelleil A."/>
            <person name="Alvarado L."/>
            <person name="Arachchi H.M."/>
            <person name="Berlin A."/>
            <person name="Brown A."/>
            <person name="Chapman S.B."/>
            <person name="Chen Z."/>
            <person name="Dunbar C."/>
            <person name="Freedman E."/>
            <person name="Gearin G."/>
            <person name="Gellesch M."/>
            <person name="Goldberg J."/>
            <person name="Griggs A."/>
            <person name="Gujja S."/>
            <person name="Heiman D."/>
            <person name="Howarth C."/>
            <person name="Larson L."/>
            <person name="Lui A."/>
            <person name="MacDonald P.J.P."/>
            <person name="Montmayeur A."/>
            <person name="Murphy C."/>
            <person name="Neiman D."/>
            <person name="Pearson M."/>
            <person name="Priest M."/>
            <person name="Roberts A."/>
            <person name="Saif S."/>
            <person name="Shea T."/>
            <person name="Shenoy N."/>
            <person name="Sisk P."/>
            <person name="Stolte C."/>
            <person name="Sykes S."/>
            <person name="Wortman J."/>
            <person name="Nusbaum C."/>
            <person name="Birren B."/>
        </authorList>
    </citation>
    <scope>NUCLEOTIDE SEQUENCE [LARGE SCALE GENOMIC DNA]</scope>
    <source>
        <strain evidence="1 2">North Korean</strain>
    </source>
</reference>
<name>A0A0J9TSP3_PLAVI</name>
<accession>A0A0J9TSP3</accession>
<proteinExistence type="predicted"/>
<organism evidence="1 2">
    <name type="scientific">Plasmodium vivax North Korean</name>
    <dbReference type="NCBI Taxonomy" id="1035514"/>
    <lineage>
        <taxon>Eukaryota</taxon>
        <taxon>Sar</taxon>
        <taxon>Alveolata</taxon>
        <taxon>Apicomplexa</taxon>
        <taxon>Aconoidasida</taxon>
        <taxon>Haemosporida</taxon>
        <taxon>Plasmodiidae</taxon>
        <taxon>Plasmodium</taxon>
        <taxon>Plasmodium (Plasmodium)</taxon>
    </lineage>
</organism>
<evidence type="ECO:0000313" key="1">
    <source>
        <dbReference type="EMBL" id="KMZ98569.1"/>
    </source>
</evidence>
<dbReference type="Proteomes" id="UP000053239">
    <property type="component" value="Unassembled WGS sequence"/>
</dbReference>
<dbReference type="EMBL" id="KQ235454">
    <property type="protein sequence ID" value="KMZ98569.1"/>
    <property type="molecule type" value="Genomic_DNA"/>
</dbReference>
<sequence length="75" mass="8375">MKKRRRGGSSINLYVCALPEDPLKASDLSKNWENAERRIGQCPTDITRKEDTGDELNWDFNGSADGALLFLGMTT</sequence>
<gene>
    <name evidence="1" type="ORF">PVNG_04261</name>
</gene>